<evidence type="ECO:0000313" key="9">
    <source>
        <dbReference type="EMBL" id="RZT76433.1"/>
    </source>
</evidence>
<dbReference type="InterPro" id="IPR050343">
    <property type="entry name" value="RsuA_PseudoU_synthase"/>
</dbReference>
<comment type="function">
    <text evidence="5">Responsible for synthesis of pseudouridine from uracil-516 in 16S ribosomal RNA.</text>
</comment>
<protein>
    <recommendedName>
        <fullName evidence="7">Pseudouridine synthase</fullName>
        <ecNumber evidence="7">5.4.99.-</ecNumber>
    </recommendedName>
</protein>
<dbReference type="Proteomes" id="UP000292136">
    <property type="component" value="Unassembled WGS sequence"/>
</dbReference>
<name>A0ABY0IMI2_9RHOO</name>
<feature type="domain" description="Pseudouridine synthase RsuA/RluA-like" evidence="8">
    <location>
        <begin position="62"/>
        <end position="191"/>
    </location>
</feature>
<keyword evidence="2 6" id="KW-0694">RNA-binding</keyword>
<dbReference type="InterPro" id="IPR006145">
    <property type="entry name" value="PsdUridine_synth_RsuA/RluA"/>
</dbReference>
<evidence type="ECO:0000256" key="4">
    <source>
        <dbReference type="ARBA" id="ARBA00036749"/>
    </source>
</evidence>
<dbReference type="InterPro" id="IPR018496">
    <property type="entry name" value="PsdUridine_synth_RsuA/RluB_CS"/>
</dbReference>
<dbReference type="InterPro" id="IPR020094">
    <property type="entry name" value="TruA/RsuA/RluB/E/F_N"/>
</dbReference>
<comment type="catalytic activity">
    <reaction evidence="4">
        <text>uridine(516) in 16S rRNA = pseudouridine(516) in 16S rRNA</text>
        <dbReference type="Rhea" id="RHEA:38867"/>
        <dbReference type="Rhea" id="RHEA-COMP:10089"/>
        <dbReference type="Rhea" id="RHEA-COMP:10090"/>
        <dbReference type="ChEBI" id="CHEBI:65314"/>
        <dbReference type="ChEBI" id="CHEBI:65315"/>
        <dbReference type="EC" id="5.4.99.19"/>
    </reaction>
</comment>
<dbReference type="PROSITE" id="PS01149">
    <property type="entry name" value="PSI_RSU"/>
    <property type="match status" value="1"/>
</dbReference>
<reference evidence="9 10" key="1">
    <citation type="submission" date="2019-02" db="EMBL/GenBank/DDBJ databases">
        <title>Genomic Encyclopedia of Type Strains, Phase IV (KMG-IV): sequencing the most valuable type-strain genomes for metagenomic binning, comparative biology and taxonomic classification.</title>
        <authorList>
            <person name="Goeker M."/>
        </authorList>
    </citation>
    <scope>NUCLEOTIDE SEQUENCE [LARGE SCALE GENOMIC DNA]</scope>
    <source>
        <strain evidence="9 10">DSM 21223</strain>
    </source>
</reference>
<dbReference type="InterPro" id="IPR020103">
    <property type="entry name" value="PsdUridine_synth_cat_dom_sf"/>
</dbReference>
<dbReference type="SUPFAM" id="SSF55120">
    <property type="entry name" value="Pseudouridine synthase"/>
    <property type="match status" value="1"/>
</dbReference>
<evidence type="ECO:0000313" key="10">
    <source>
        <dbReference type="Proteomes" id="UP000292136"/>
    </source>
</evidence>
<proteinExistence type="inferred from homology"/>
<dbReference type="Gene3D" id="3.10.290.10">
    <property type="entry name" value="RNA-binding S4 domain"/>
    <property type="match status" value="1"/>
</dbReference>
<comment type="caution">
    <text evidence="9">The sequence shown here is derived from an EMBL/GenBank/DDBJ whole genome shotgun (WGS) entry which is preliminary data.</text>
</comment>
<evidence type="ECO:0000256" key="5">
    <source>
        <dbReference type="ARBA" id="ARBA00037590"/>
    </source>
</evidence>
<dbReference type="InterPro" id="IPR042092">
    <property type="entry name" value="PsdUridine_s_RsuA/RluB/E/F_cat"/>
</dbReference>
<keyword evidence="3 7" id="KW-0413">Isomerase</keyword>
<keyword evidence="10" id="KW-1185">Reference proteome</keyword>
<dbReference type="PANTHER" id="PTHR47683">
    <property type="entry name" value="PSEUDOURIDINE SYNTHASE FAMILY PROTEIN-RELATED"/>
    <property type="match status" value="1"/>
</dbReference>
<sequence length="234" mass="26673">MQLEKLLHSQGFGTRKECRALVRNGWLEIGGVVVEDPFLEVDPEGFEFTVDDQPWRYREKAYLMIHKPGDYECSHKPKHHRSIFTLLPEELVNRDVQCVGRLDEDTTGLLLMTDDGQFIHQMSSPKRKVPKIYEITAKHPIDQAQIDQLLAGVLLHGEYEPVVADSCELVSDTVLRLTITQGKYHQVKRMLGAVGNRVEGLKRVRIGALDLPADLAPGEWRWLEAEDLEKLKPA</sequence>
<evidence type="ECO:0000256" key="2">
    <source>
        <dbReference type="ARBA" id="ARBA00022884"/>
    </source>
</evidence>
<dbReference type="NCBIfam" id="TIGR00093">
    <property type="entry name" value="pseudouridine synthase"/>
    <property type="match status" value="1"/>
</dbReference>
<evidence type="ECO:0000256" key="7">
    <source>
        <dbReference type="RuleBase" id="RU003887"/>
    </source>
</evidence>
<dbReference type="EMBL" id="SHKM01000002">
    <property type="protein sequence ID" value="RZT76433.1"/>
    <property type="molecule type" value="Genomic_DNA"/>
</dbReference>
<dbReference type="InterPro" id="IPR000748">
    <property type="entry name" value="PsdUridine_synth_RsuA/RluB/E/F"/>
</dbReference>
<dbReference type="Gene3D" id="3.30.70.580">
    <property type="entry name" value="Pseudouridine synthase I, catalytic domain, N-terminal subdomain"/>
    <property type="match status" value="1"/>
</dbReference>
<dbReference type="Pfam" id="PF00849">
    <property type="entry name" value="PseudoU_synth_2"/>
    <property type="match status" value="1"/>
</dbReference>
<dbReference type="InterPro" id="IPR036986">
    <property type="entry name" value="S4_RNA-bd_sf"/>
</dbReference>
<dbReference type="EC" id="5.4.99.-" evidence="7"/>
<gene>
    <name evidence="9" type="ORF">EV678_2310</name>
</gene>
<accession>A0ABY0IMI2</accession>
<evidence type="ECO:0000256" key="1">
    <source>
        <dbReference type="ARBA" id="ARBA00008348"/>
    </source>
</evidence>
<comment type="similarity">
    <text evidence="1 7">Belongs to the pseudouridine synthase RsuA family.</text>
</comment>
<dbReference type="Gene3D" id="3.30.70.1560">
    <property type="entry name" value="Alpha-L RNA-binding motif"/>
    <property type="match status" value="1"/>
</dbReference>
<dbReference type="RefSeq" id="WP_130459630.1">
    <property type="nucleotide sequence ID" value="NZ_SHKM01000002.1"/>
</dbReference>
<evidence type="ECO:0000259" key="8">
    <source>
        <dbReference type="Pfam" id="PF00849"/>
    </source>
</evidence>
<organism evidence="9 10">
    <name type="scientific">Azospira oryzae</name>
    <dbReference type="NCBI Taxonomy" id="146939"/>
    <lineage>
        <taxon>Bacteria</taxon>
        <taxon>Pseudomonadati</taxon>
        <taxon>Pseudomonadota</taxon>
        <taxon>Betaproteobacteria</taxon>
        <taxon>Rhodocyclales</taxon>
        <taxon>Rhodocyclaceae</taxon>
        <taxon>Azospira</taxon>
    </lineage>
</organism>
<dbReference type="PROSITE" id="PS50889">
    <property type="entry name" value="S4"/>
    <property type="match status" value="1"/>
</dbReference>
<dbReference type="SUPFAM" id="SSF55174">
    <property type="entry name" value="Alpha-L RNA-binding motif"/>
    <property type="match status" value="1"/>
</dbReference>
<evidence type="ECO:0000256" key="6">
    <source>
        <dbReference type="PROSITE-ProRule" id="PRU00182"/>
    </source>
</evidence>
<dbReference type="CDD" id="cd02553">
    <property type="entry name" value="PseudoU_synth_RsuA"/>
    <property type="match status" value="1"/>
</dbReference>
<evidence type="ECO:0000256" key="3">
    <source>
        <dbReference type="ARBA" id="ARBA00023235"/>
    </source>
</evidence>
<dbReference type="PANTHER" id="PTHR47683:SF4">
    <property type="entry name" value="PSEUDOURIDINE SYNTHASE"/>
    <property type="match status" value="1"/>
</dbReference>